<evidence type="ECO:0000256" key="6">
    <source>
        <dbReference type="ARBA" id="ARBA00022692"/>
    </source>
</evidence>
<dbReference type="EMBL" id="KQ434977">
    <property type="protein sequence ID" value="KZC12838.1"/>
    <property type="molecule type" value="Genomic_DNA"/>
</dbReference>
<evidence type="ECO:0000259" key="14">
    <source>
        <dbReference type="Pfam" id="PF17039"/>
    </source>
</evidence>
<keyword evidence="8" id="KW-1133">Transmembrane helix</keyword>
<dbReference type="PANTHER" id="PTHR48438:SF1">
    <property type="entry name" value="ALPHA-(1,3)-FUCOSYLTRANSFERASE C-RELATED"/>
    <property type="match status" value="1"/>
</dbReference>
<evidence type="ECO:0000256" key="7">
    <source>
        <dbReference type="ARBA" id="ARBA00022968"/>
    </source>
</evidence>
<evidence type="ECO:0000256" key="12">
    <source>
        <dbReference type="RuleBase" id="RU003832"/>
    </source>
</evidence>
<dbReference type="GO" id="GO:0032580">
    <property type="term" value="C:Golgi cisterna membrane"/>
    <property type="evidence" value="ECO:0007669"/>
    <property type="project" value="UniProtKB-SubCell"/>
</dbReference>
<dbReference type="Proteomes" id="UP000076502">
    <property type="component" value="Unassembled WGS sequence"/>
</dbReference>
<keyword evidence="11" id="KW-0325">Glycoprotein</keyword>
<evidence type="ECO:0000256" key="9">
    <source>
        <dbReference type="ARBA" id="ARBA00023034"/>
    </source>
</evidence>
<dbReference type="PANTHER" id="PTHR48438">
    <property type="entry name" value="ALPHA-(1,3)-FUCOSYLTRANSFERASE C-RELATED"/>
    <property type="match status" value="1"/>
</dbReference>
<keyword evidence="6 12" id="KW-0812">Transmembrane</keyword>
<keyword evidence="16" id="KW-1185">Reference proteome</keyword>
<dbReference type="EC" id="2.4.1.-" evidence="12"/>
<keyword evidence="5 12" id="KW-0808">Transferase</keyword>
<comment type="pathway">
    <text evidence="2">Protein modification; protein glycosylation.</text>
</comment>
<dbReference type="Pfam" id="PF00852">
    <property type="entry name" value="Glyco_transf_10"/>
    <property type="match status" value="1"/>
</dbReference>
<dbReference type="Gene3D" id="3.40.50.11660">
    <property type="entry name" value="Glycosyl transferase family 10, C-terminal domain"/>
    <property type="match status" value="1"/>
</dbReference>
<protein>
    <recommendedName>
        <fullName evidence="12">Fucosyltransferase</fullName>
        <ecNumber evidence="12">2.4.1.-</ecNumber>
    </recommendedName>
</protein>
<evidence type="ECO:0000259" key="13">
    <source>
        <dbReference type="Pfam" id="PF00852"/>
    </source>
</evidence>
<name>A0A154PNF0_DUFNO</name>
<dbReference type="FunFam" id="3.40.50.11660:FF:000006">
    <property type="entry name" value="Alpha-(1,3)-fucosyltransferase C"/>
    <property type="match status" value="1"/>
</dbReference>
<evidence type="ECO:0000256" key="10">
    <source>
        <dbReference type="ARBA" id="ARBA00023136"/>
    </source>
</evidence>
<dbReference type="UniPathway" id="UPA00378"/>
<accession>A0A154PNF0</accession>
<comment type="similarity">
    <text evidence="3 12">Belongs to the glycosyltransferase 10 family.</text>
</comment>
<reference evidence="15 16" key="1">
    <citation type="submission" date="2015-07" db="EMBL/GenBank/DDBJ databases">
        <title>The genome of Dufourea novaeangliae.</title>
        <authorList>
            <person name="Pan H."/>
            <person name="Kapheim K."/>
        </authorList>
    </citation>
    <scope>NUCLEOTIDE SEQUENCE [LARGE SCALE GENOMIC DNA]</scope>
    <source>
        <strain evidence="15">0120121106</strain>
        <tissue evidence="15">Whole body</tissue>
    </source>
</reference>
<evidence type="ECO:0000313" key="16">
    <source>
        <dbReference type="Proteomes" id="UP000076502"/>
    </source>
</evidence>
<evidence type="ECO:0000256" key="3">
    <source>
        <dbReference type="ARBA" id="ARBA00008919"/>
    </source>
</evidence>
<evidence type="ECO:0000256" key="11">
    <source>
        <dbReference type="ARBA" id="ARBA00023180"/>
    </source>
</evidence>
<dbReference type="STRING" id="178035.A0A154PNF0"/>
<evidence type="ECO:0000313" key="15">
    <source>
        <dbReference type="EMBL" id="KZC12838.1"/>
    </source>
</evidence>
<dbReference type="InterPro" id="IPR001503">
    <property type="entry name" value="Glyco_trans_10"/>
</dbReference>
<dbReference type="InterPro" id="IPR038577">
    <property type="entry name" value="GT10-like_C_sf"/>
</dbReference>
<evidence type="ECO:0000256" key="5">
    <source>
        <dbReference type="ARBA" id="ARBA00022679"/>
    </source>
</evidence>
<keyword evidence="9 12" id="KW-0333">Golgi apparatus</keyword>
<keyword evidence="4 12" id="KW-0328">Glycosyltransferase</keyword>
<sequence>MKSWILRKSSLIVLSTLICSLYLLAFYFNGSIYDMLVLRRFAFTDYGVTNTTKKILYWNTFFGDETFYLGNRFHDCPVNDCYATHDRSYADLLEFDAILFHANELDLKDLPTRRSPRQWYVFVNLESPGNRPLISQFYEDYFNLTMTYRLDSDVVWTYGTVSDADTGRVVAPLLNTTWTIVRNRTGAVQENHTDASLRKTIQGKTKPIIWFVSNCNARSGRDQYMHELSRHVTVDVYGSCGKHVCPQSTDCFTGIAEPDYFFYLSFENTLCEDYVTEKLYNALSYNIVPIVYGGANYSLFAPPRSYINVLDFDTPKKLAEYLTWLMNNPREYARYFEWKRYYRINKSSRHAACGLCEFLRREMEPRWHNALSGWYSSGKCPMHSFLRNKMFVTGAILKNQD</sequence>
<evidence type="ECO:0000256" key="4">
    <source>
        <dbReference type="ARBA" id="ARBA00022676"/>
    </source>
</evidence>
<keyword evidence="10" id="KW-0472">Membrane</keyword>
<feature type="domain" description="Fucosyltransferase C-terminal" evidence="13">
    <location>
        <begin position="202"/>
        <end position="374"/>
    </location>
</feature>
<dbReference type="SUPFAM" id="SSF53756">
    <property type="entry name" value="UDP-Glycosyltransferase/glycogen phosphorylase"/>
    <property type="match status" value="1"/>
</dbReference>
<comment type="subcellular location">
    <subcellularLocation>
        <location evidence="1 12">Golgi apparatus</location>
        <location evidence="1 12">Golgi stack membrane</location>
        <topology evidence="1 12">Single-pass type II membrane protein</topology>
    </subcellularLocation>
</comment>
<dbReference type="InterPro" id="IPR055270">
    <property type="entry name" value="Glyco_tran_10_C"/>
</dbReference>
<keyword evidence="7" id="KW-0735">Signal-anchor</keyword>
<evidence type="ECO:0000256" key="1">
    <source>
        <dbReference type="ARBA" id="ARBA00004447"/>
    </source>
</evidence>
<organism evidence="15 16">
    <name type="scientific">Dufourea novaeangliae</name>
    <name type="common">Sweat bee</name>
    <dbReference type="NCBI Taxonomy" id="178035"/>
    <lineage>
        <taxon>Eukaryota</taxon>
        <taxon>Metazoa</taxon>
        <taxon>Ecdysozoa</taxon>
        <taxon>Arthropoda</taxon>
        <taxon>Hexapoda</taxon>
        <taxon>Insecta</taxon>
        <taxon>Pterygota</taxon>
        <taxon>Neoptera</taxon>
        <taxon>Endopterygota</taxon>
        <taxon>Hymenoptera</taxon>
        <taxon>Apocrita</taxon>
        <taxon>Aculeata</taxon>
        <taxon>Apoidea</taxon>
        <taxon>Anthophila</taxon>
        <taxon>Halictidae</taxon>
        <taxon>Rophitinae</taxon>
        <taxon>Dufourea</taxon>
    </lineage>
</organism>
<gene>
    <name evidence="15" type="ORF">WN55_04355</name>
</gene>
<dbReference type="OrthoDB" id="427096at2759"/>
<evidence type="ECO:0000256" key="2">
    <source>
        <dbReference type="ARBA" id="ARBA00004922"/>
    </source>
</evidence>
<proteinExistence type="inferred from homology"/>
<evidence type="ECO:0000256" key="8">
    <source>
        <dbReference type="ARBA" id="ARBA00022989"/>
    </source>
</evidence>
<dbReference type="Pfam" id="PF17039">
    <property type="entry name" value="Glyco_tran_10_N"/>
    <property type="match status" value="1"/>
</dbReference>
<dbReference type="InterPro" id="IPR031481">
    <property type="entry name" value="Glyco_tran_10_N"/>
</dbReference>
<feature type="domain" description="Fucosyltransferase N-terminal" evidence="14">
    <location>
        <begin position="51"/>
        <end position="159"/>
    </location>
</feature>
<dbReference type="GO" id="GO:0008417">
    <property type="term" value="F:fucosyltransferase activity"/>
    <property type="evidence" value="ECO:0007669"/>
    <property type="project" value="InterPro"/>
</dbReference>
<dbReference type="AlphaFoldDB" id="A0A154PNF0"/>